<protein>
    <submittedName>
        <fullName evidence="1">Uncharacterized protein</fullName>
    </submittedName>
</protein>
<reference evidence="1 2" key="1">
    <citation type="journal article" date="2015" name="Nature">
        <title>rRNA introns, odd ribosomes, and small enigmatic genomes across a large radiation of phyla.</title>
        <authorList>
            <person name="Brown C.T."/>
            <person name="Hug L.A."/>
            <person name="Thomas B.C."/>
            <person name="Sharon I."/>
            <person name="Castelle C.J."/>
            <person name="Singh A."/>
            <person name="Wilkins M.J."/>
            <person name="Williams K.H."/>
            <person name="Banfield J.F."/>
        </authorList>
    </citation>
    <scope>NUCLEOTIDE SEQUENCE [LARGE SCALE GENOMIC DNA]</scope>
</reference>
<dbReference type="EMBL" id="LBZK01000022">
    <property type="protein sequence ID" value="KKR70397.1"/>
    <property type="molecule type" value="Genomic_DNA"/>
</dbReference>
<evidence type="ECO:0000313" key="2">
    <source>
        <dbReference type="Proteomes" id="UP000034562"/>
    </source>
</evidence>
<name>A0A0G0W546_9BACT</name>
<proteinExistence type="predicted"/>
<comment type="caution">
    <text evidence="1">The sequence shown here is derived from an EMBL/GenBank/DDBJ whole genome shotgun (WGS) entry which is preliminary data.</text>
</comment>
<accession>A0A0G0W546</accession>
<evidence type="ECO:0000313" key="1">
    <source>
        <dbReference type="EMBL" id="KKR70397.1"/>
    </source>
</evidence>
<gene>
    <name evidence="1" type="ORF">UU12_C0022G0007</name>
</gene>
<dbReference type="AlphaFoldDB" id="A0A0G0W546"/>
<organism evidence="1 2">
    <name type="scientific">Candidatus Woesebacteria bacterium GW2011_GWA2_40_7b</name>
    <dbReference type="NCBI Taxonomy" id="1618563"/>
    <lineage>
        <taxon>Bacteria</taxon>
        <taxon>Candidatus Woeseibacteriota</taxon>
    </lineage>
</organism>
<dbReference type="Proteomes" id="UP000034562">
    <property type="component" value="Unassembled WGS sequence"/>
</dbReference>
<sequence>MITVFDARLKVAKLPDSHEKDNLSLALDLVAMNLVDHVGDEGCFVYIGEDGKKVPDPELAAKTFKRIEG</sequence>